<comment type="caution">
    <text evidence="1">The sequence shown here is derived from an EMBL/GenBank/DDBJ whole genome shotgun (WGS) entry which is preliminary data.</text>
</comment>
<protein>
    <submittedName>
        <fullName evidence="1">Uncharacterized protein</fullName>
    </submittedName>
</protein>
<accession>A0ABV3Y8W5</accession>
<gene>
    <name evidence="1" type="ORF">AB6A68_14265</name>
</gene>
<evidence type="ECO:0000313" key="2">
    <source>
        <dbReference type="Proteomes" id="UP001560267"/>
    </source>
</evidence>
<proteinExistence type="predicted"/>
<keyword evidence="2" id="KW-1185">Reference proteome</keyword>
<dbReference type="RefSeq" id="WP_369085057.1">
    <property type="nucleotide sequence ID" value="NZ_JBFSHR010000150.1"/>
</dbReference>
<evidence type="ECO:0000313" key="1">
    <source>
        <dbReference type="EMBL" id="MEX6430978.1"/>
    </source>
</evidence>
<reference evidence="1 2" key="1">
    <citation type="submission" date="2024-07" db="EMBL/GenBank/DDBJ databases">
        <title>Draft Genome Sequence of Ferrimicrobium acidiphilum Strain YE2023, Isolated from a Pulp of Bioleach Reactor.</title>
        <authorList>
            <person name="Elkina Y.A."/>
            <person name="Bulaeva A.G."/>
            <person name="Beletsky A.V."/>
            <person name="Mardanov A.V."/>
        </authorList>
    </citation>
    <scope>NUCLEOTIDE SEQUENCE [LARGE SCALE GENOMIC DNA]</scope>
    <source>
        <strain evidence="1 2">YE2023</strain>
    </source>
</reference>
<dbReference type="Proteomes" id="UP001560267">
    <property type="component" value="Unassembled WGS sequence"/>
</dbReference>
<sequence length="101" mass="10691">MTNTDNNPTTVELTEPRAVATVDGVDLLLPPTTPRDVLDMFVASCNIGQCDCDTTFVSKITGVELFEEPGCLRVHVTGAVAPNEVLAEMVTSAPQLSSPQS</sequence>
<dbReference type="EMBL" id="JBFSHR010000150">
    <property type="protein sequence ID" value="MEX6430978.1"/>
    <property type="molecule type" value="Genomic_DNA"/>
</dbReference>
<organism evidence="1 2">
    <name type="scientific">Ferrimicrobium acidiphilum</name>
    <dbReference type="NCBI Taxonomy" id="121039"/>
    <lineage>
        <taxon>Bacteria</taxon>
        <taxon>Bacillati</taxon>
        <taxon>Actinomycetota</taxon>
        <taxon>Acidimicrobiia</taxon>
        <taxon>Acidimicrobiales</taxon>
        <taxon>Acidimicrobiaceae</taxon>
        <taxon>Ferrimicrobium</taxon>
    </lineage>
</organism>
<name>A0ABV3Y8W5_9ACTN</name>